<comment type="pathway">
    <text evidence="4">Protein modification; protein ubiquitination.</text>
</comment>
<keyword evidence="15 25" id="KW-0694">RNA-binding</keyword>
<evidence type="ECO:0000256" key="2">
    <source>
        <dbReference type="ARBA" id="ARBA00004123"/>
    </source>
</evidence>
<evidence type="ECO:0000256" key="12">
    <source>
        <dbReference type="ARBA" id="ARBA00022786"/>
    </source>
</evidence>
<evidence type="ECO:0000256" key="6">
    <source>
        <dbReference type="ARBA" id="ARBA00022481"/>
    </source>
</evidence>
<feature type="compositionally biased region" description="Polar residues" evidence="27">
    <location>
        <begin position="448"/>
        <end position="459"/>
    </location>
</feature>
<accession>A0A8J2LK49</accession>
<dbReference type="EMBL" id="CAJVCH010570098">
    <property type="protein sequence ID" value="CAG7834049.1"/>
    <property type="molecule type" value="Genomic_DNA"/>
</dbReference>
<evidence type="ECO:0000256" key="26">
    <source>
        <dbReference type="PROSITE-ProRule" id="PRU00723"/>
    </source>
</evidence>
<evidence type="ECO:0000256" key="13">
    <source>
        <dbReference type="ARBA" id="ARBA00022833"/>
    </source>
</evidence>
<dbReference type="EC" id="2.3.2.27" evidence="5"/>
<dbReference type="InterPro" id="IPR003954">
    <property type="entry name" value="RRM_euk-type"/>
</dbReference>
<keyword evidence="9" id="KW-0808">Transferase</keyword>
<dbReference type="PROSITE" id="PS50102">
    <property type="entry name" value="RRM"/>
    <property type="match status" value="1"/>
</dbReference>
<evidence type="ECO:0000256" key="5">
    <source>
        <dbReference type="ARBA" id="ARBA00012483"/>
    </source>
</evidence>
<evidence type="ECO:0000256" key="9">
    <source>
        <dbReference type="ARBA" id="ARBA00022679"/>
    </source>
</evidence>
<evidence type="ECO:0000313" key="32">
    <source>
        <dbReference type="Proteomes" id="UP000708208"/>
    </source>
</evidence>
<evidence type="ECO:0000256" key="22">
    <source>
        <dbReference type="ARBA" id="ARBA00077837"/>
    </source>
</evidence>
<evidence type="ECO:0000256" key="18">
    <source>
        <dbReference type="ARBA" id="ARBA00057081"/>
    </source>
</evidence>
<feature type="region of interest" description="Disordered" evidence="27">
    <location>
        <begin position="377"/>
        <end position="459"/>
    </location>
</feature>
<dbReference type="GO" id="GO:0005829">
    <property type="term" value="C:cytosol"/>
    <property type="evidence" value="ECO:0007669"/>
    <property type="project" value="UniProtKB-ARBA"/>
</dbReference>
<evidence type="ECO:0000256" key="16">
    <source>
        <dbReference type="ARBA" id="ARBA00023054"/>
    </source>
</evidence>
<comment type="subcellular location">
    <subcellularLocation>
        <location evidence="3">Cytoplasm</location>
    </subcellularLocation>
    <subcellularLocation>
        <location evidence="2">Nucleus</location>
    </subcellularLocation>
</comment>
<name>A0A8J2LK49_9HEXA</name>
<dbReference type="GO" id="GO:0008270">
    <property type="term" value="F:zinc ion binding"/>
    <property type="evidence" value="ECO:0007669"/>
    <property type="project" value="UniProtKB-KW"/>
</dbReference>
<evidence type="ECO:0000256" key="20">
    <source>
        <dbReference type="ARBA" id="ARBA00071435"/>
    </source>
</evidence>
<evidence type="ECO:0000259" key="29">
    <source>
        <dbReference type="PROSITE" id="PS50102"/>
    </source>
</evidence>
<keyword evidence="17" id="KW-0539">Nucleus</keyword>
<evidence type="ECO:0000256" key="24">
    <source>
        <dbReference type="ARBA" id="ARBA00083942"/>
    </source>
</evidence>
<evidence type="ECO:0000256" key="27">
    <source>
        <dbReference type="SAM" id="MobiDB-lite"/>
    </source>
</evidence>
<feature type="domain" description="C3H1-type" evidence="30">
    <location>
        <begin position="181"/>
        <end position="208"/>
    </location>
</feature>
<comment type="caution">
    <text evidence="31">The sequence shown here is derived from an EMBL/GenBank/DDBJ whole genome shotgun (WGS) entry which is preliminary data.</text>
</comment>
<comment type="subunit">
    <text evidence="19">Interacts with CNOT1 via its C-terminus but does not stably associate with the CCR4-NOT complex. Interacts (via RING domain) with UBE2D2. Interacts with ABCE1, PINK1 and PELO.</text>
</comment>
<evidence type="ECO:0000256" key="11">
    <source>
        <dbReference type="ARBA" id="ARBA00022771"/>
    </source>
</evidence>
<evidence type="ECO:0000256" key="7">
    <source>
        <dbReference type="ARBA" id="ARBA00022490"/>
    </source>
</evidence>
<feature type="region of interest" description="Disordered" evidence="27">
    <location>
        <begin position="245"/>
        <end position="304"/>
    </location>
</feature>
<feature type="compositionally biased region" description="Polar residues" evidence="27">
    <location>
        <begin position="265"/>
        <end position="278"/>
    </location>
</feature>
<dbReference type="PROSITE" id="PS50089">
    <property type="entry name" value="ZF_RING_2"/>
    <property type="match status" value="1"/>
</dbReference>
<evidence type="ECO:0000259" key="30">
    <source>
        <dbReference type="PROSITE" id="PS50103"/>
    </source>
</evidence>
<evidence type="ECO:0000256" key="4">
    <source>
        <dbReference type="ARBA" id="ARBA00004906"/>
    </source>
</evidence>
<dbReference type="FunFam" id="3.30.70.330:FF:000044">
    <property type="entry name" value="Putative ccr4-not transcription complex subunit 4"/>
    <property type="match status" value="1"/>
</dbReference>
<dbReference type="PROSITE" id="PS50103">
    <property type="entry name" value="ZF_C3H1"/>
    <property type="match status" value="1"/>
</dbReference>
<evidence type="ECO:0000256" key="17">
    <source>
        <dbReference type="ARBA" id="ARBA00023242"/>
    </source>
</evidence>
<evidence type="ECO:0000313" key="31">
    <source>
        <dbReference type="EMBL" id="CAG7834049.1"/>
    </source>
</evidence>
<dbReference type="GO" id="GO:0005634">
    <property type="term" value="C:nucleus"/>
    <property type="evidence" value="ECO:0007669"/>
    <property type="project" value="UniProtKB-SubCell"/>
</dbReference>
<dbReference type="InterPro" id="IPR034261">
    <property type="entry name" value="CNOT4_RRM"/>
</dbReference>
<feature type="domain" description="RING-type" evidence="28">
    <location>
        <begin position="10"/>
        <end position="53"/>
    </location>
</feature>
<keyword evidence="14" id="KW-0832">Ubl conjugation</keyword>
<evidence type="ECO:0000256" key="1">
    <source>
        <dbReference type="ARBA" id="ARBA00000900"/>
    </source>
</evidence>
<keyword evidence="6" id="KW-0488">Methylation</keyword>
<dbReference type="InterPro" id="IPR000571">
    <property type="entry name" value="Znf_CCCH"/>
</dbReference>
<dbReference type="GO" id="GO:0003723">
    <property type="term" value="F:RNA binding"/>
    <property type="evidence" value="ECO:0007669"/>
    <property type="project" value="UniProtKB-UniRule"/>
</dbReference>
<sequence length="546" mass="61911">MMAVDDVQECPLCMESLDIDDRSFFPCTCGYQICRFCWHRIRVNENGLCPACRKPYPENPANFKPLSVEELQKMKAQKRQKEQMKKQKTVDNRRHLADLRVVQKNLVFVVGIAQRIADPEMLKKPEYFGKFGKIQKVVVNPCLQGSSAGAYITYYKSDDALRAIQSVNNVPFDGRTIKASLGTTKYCSHFMRNQQCPKSECMYLHHYGDPEASFTKEDMQLGKHQEYEKKLIEDFVQQTGAVNIKKQQKQRTISGGSSGEVSSSAITPSSSFKDSNIWNNGTSGITNSSNNNYDGGDEGLIQQDEPEPEEPILSKEENNIGIGLGLDDDCSNGINSLPDDDLGFDPFHETQKAFEELIQEEVNNQRINYQSFSIHPTYSLHHHPHHHLSQQQQQPHPHHHRETVLAQHHSPLVHQTPQPPAQQPQQLNSGSNIFPRTLLPPPGFNPGLIQSNSHPTPLQPQQHNLTNHHWTNSIGPTTSLNHHINHQQYKQAQVTLKEMEDWMSLDPAIIFSSNHLRQQPTMAQQAQTAPPGFPTMNGHIKTHPHY</sequence>
<dbReference type="CDD" id="cd12438">
    <property type="entry name" value="RRM_CNOT4"/>
    <property type="match status" value="1"/>
</dbReference>
<dbReference type="GO" id="GO:0030014">
    <property type="term" value="C:CCR4-NOT complex"/>
    <property type="evidence" value="ECO:0007669"/>
    <property type="project" value="InterPro"/>
</dbReference>
<dbReference type="AlphaFoldDB" id="A0A8J2LK49"/>
<dbReference type="PANTHER" id="PTHR12603">
    <property type="entry name" value="CCR4-NOT TRANSCRIPTION COMPLEX RELATED"/>
    <property type="match status" value="1"/>
</dbReference>
<keyword evidence="32" id="KW-1185">Reference proteome</keyword>
<keyword evidence="11 26" id="KW-0863">Zinc-finger</keyword>
<evidence type="ECO:0000259" key="28">
    <source>
        <dbReference type="PROSITE" id="PS50089"/>
    </source>
</evidence>
<dbReference type="CDD" id="cd16618">
    <property type="entry name" value="mRING-HC-C4C4_CNOT4"/>
    <property type="match status" value="1"/>
</dbReference>
<evidence type="ECO:0000256" key="10">
    <source>
        <dbReference type="ARBA" id="ARBA00022723"/>
    </source>
</evidence>
<keyword evidence="12" id="KW-0833">Ubl conjugation pathway</keyword>
<comment type="function">
    <text evidence="18">Has E3 ubiquitin ligase activity, promoting ubiquitination and degradation of target proteins. Involved in activation of the JAK/STAT pathway. Catalyzes ubiquitination of methylated RBM15. Plays a role in quality control of translation of mitochondrial outer membrane-localized mRNA. As part of the PINK1-regulated signaling, upon mitochondria damage, ubiquitinates ABCE1 and thereby recruits autophagy receptors to the mitochondrial outer membrane to initiate mitophagy.</text>
</comment>
<dbReference type="InterPro" id="IPR039780">
    <property type="entry name" value="Mot2"/>
</dbReference>
<dbReference type="GO" id="GO:0061630">
    <property type="term" value="F:ubiquitin protein ligase activity"/>
    <property type="evidence" value="ECO:0007669"/>
    <property type="project" value="UniProtKB-EC"/>
</dbReference>
<dbReference type="InterPro" id="IPR001841">
    <property type="entry name" value="Znf_RING"/>
</dbReference>
<feature type="domain" description="RRM" evidence="29">
    <location>
        <begin position="105"/>
        <end position="184"/>
    </location>
</feature>
<dbReference type="Proteomes" id="UP000708208">
    <property type="component" value="Unassembled WGS sequence"/>
</dbReference>
<dbReference type="InterPro" id="IPR039515">
    <property type="entry name" value="NOT4_mRING-HC-C4C4"/>
</dbReference>
<gene>
    <name evidence="31" type="ORF">AFUS01_LOCUS43592</name>
</gene>
<dbReference type="Pfam" id="PF00076">
    <property type="entry name" value="RRM_1"/>
    <property type="match status" value="1"/>
</dbReference>
<dbReference type="InterPro" id="IPR000504">
    <property type="entry name" value="RRM_dom"/>
</dbReference>
<dbReference type="SMART" id="SM00361">
    <property type="entry name" value="RRM_1"/>
    <property type="match status" value="1"/>
</dbReference>
<evidence type="ECO:0000256" key="8">
    <source>
        <dbReference type="ARBA" id="ARBA00022553"/>
    </source>
</evidence>
<protein>
    <recommendedName>
        <fullName evidence="20">CCR4-NOT transcription complex subunit 4</fullName>
        <ecNumber evidence="5">2.3.2.27</ecNumber>
    </recommendedName>
    <alternativeName>
        <fullName evidence="23">CCR4-associated factor 4</fullName>
    </alternativeName>
    <alternativeName>
        <fullName evidence="24">E3 ubiquitin-protein ligase CNOT4</fullName>
    </alternativeName>
    <alternativeName>
        <fullName evidence="21">Potential transcriptional repressor NOT4Hp</fullName>
    </alternativeName>
    <alternativeName>
        <fullName evidence="22">RING-type E3 ubiquitin transferase CNOT4</fullName>
    </alternativeName>
</protein>
<dbReference type="OrthoDB" id="1923159at2759"/>
<evidence type="ECO:0000256" key="21">
    <source>
        <dbReference type="ARBA" id="ARBA00075062"/>
    </source>
</evidence>
<organism evidence="31 32">
    <name type="scientific">Allacma fusca</name>
    <dbReference type="NCBI Taxonomy" id="39272"/>
    <lineage>
        <taxon>Eukaryota</taxon>
        <taxon>Metazoa</taxon>
        <taxon>Ecdysozoa</taxon>
        <taxon>Arthropoda</taxon>
        <taxon>Hexapoda</taxon>
        <taxon>Collembola</taxon>
        <taxon>Symphypleona</taxon>
        <taxon>Sminthuridae</taxon>
        <taxon>Allacma</taxon>
    </lineage>
</organism>
<dbReference type="PANTHER" id="PTHR12603:SF0">
    <property type="entry name" value="CCR4-NOT TRANSCRIPTION COMPLEX SUBUNIT 4"/>
    <property type="match status" value="1"/>
</dbReference>
<keyword evidence="8" id="KW-0597">Phosphoprotein</keyword>
<keyword evidence="13 26" id="KW-0862">Zinc</keyword>
<proteinExistence type="predicted"/>
<dbReference type="FunFam" id="3.30.40.10:FF:000006">
    <property type="entry name" value="CCR4-NOT transcription complex subunit 4"/>
    <property type="match status" value="1"/>
</dbReference>
<evidence type="ECO:0000256" key="23">
    <source>
        <dbReference type="ARBA" id="ARBA00083547"/>
    </source>
</evidence>
<evidence type="ECO:0000256" key="15">
    <source>
        <dbReference type="ARBA" id="ARBA00022884"/>
    </source>
</evidence>
<evidence type="ECO:0000256" key="25">
    <source>
        <dbReference type="PROSITE-ProRule" id="PRU00176"/>
    </source>
</evidence>
<dbReference type="GO" id="GO:0016567">
    <property type="term" value="P:protein ubiquitination"/>
    <property type="evidence" value="ECO:0007669"/>
    <property type="project" value="TreeGrafter"/>
</dbReference>
<evidence type="ECO:0000256" key="19">
    <source>
        <dbReference type="ARBA" id="ARBA00062432"/>
    </source>
</evidence>
<feature type="compositionally biased region" description="Low complexity" evidence="27">
    <location>
        <begin position="279"/>
        <end position="292"/>
    </location>
</feature>
<keyword evidence="16" id="KW-0175">Coiled coil</keyword>
<dbReference type="Pfam" id="PF14570">
    <property type="entry name" value="zf-RING_4"/>
    <property type="match status" value="1"/>
</dbReference>
<evidence type="ECO:0000256" key="3">
    <source>
        <dbReference type="ARBA" id="ARBA00004496"/>
    </source>
</evidence>
<evidence type="ECO:0000256" key="14">
    <source>
        <dbReference type="ARBA" id="ARBA00022843"/>
    </source>
</evidence>
<keyword evidence="10 26" id="KW-0479">Metal-binding</keyword>
<keyword evidence="7" id="KW-0963">Cytoplasm</keyword>
<feature type="zinc finger region" description="C3H1-type" evidence="26">
    <location>
        <begin position="181"/>
        <end position="208"/>
    </location>
</feature>
<reference evidence="31" key="1">
    <citation type="submission" date="2021-06" db="EMBL/GenBank/DDBJ databases">
        <authorList>
            <person name="Hodson N. C."/>
            <person name="Mongue J. A."/>
            <person name="Jaron S. K."/>
        </authorList>
    </citation>
    <scope>NUCLEOTIDE SEQUENCE</scope>
</reference>
<comment type="catalytic activity">
    <reaction evidence="1">
        <text>S-ubiquitinyl-[E2 ubiquitin-conjugating enzyme]-L-cysteine + [acceptor protein]-L-lysine = [E2 ubiquitin-conjugating enzyme]-L-cysteine + N(6)-ubiquitinyl-[acceptor protein]-L-lysine.</text>
        <dbReference type="EC" id="2.3.2.27"/>
    </reaction>
</comment>